<evidence type="ECO:0000313" key="2">
    <source>
        <dbReference type="Proteomes" id="UP001056610"/>
    </source>
</evidence>
<proteinExistence type="predicted"/>
<keyword evidence="2" id="KW-1185">Reference proteome</keyword>
<sequence length="103" mass="11673">MRASPLLDAFFELPGARVGKAAVEDGELRVTASLCRRRLECPQCRFSARHRYDTREADSSWRHLDTARRICRILSGTQAHTLREMKRSGGILWRADQTQGSAS</sequence>
<reference evidence="1" key="1">
    <citation type="submission" date="2022-05" db="EMBL/GenBank/DDBJ databases">
        <title>A methanotrophic Mycobacterium dominates a cave microbial ecosystem.</title>
        <authorList>
            <person name="Van Spanning R.J.M."/>
            <person name="Guan Q."/>
            <person name="Melkonian C."/>
            <person name="Gallant J."/>
            <person name="Polerecky L."/>
            <person name="Flot J.-F."/>
            <person name="Brandt B.W."/>
            <person name="Braster M."/>
            <person name="Iturbe Espinoza P."/>
            <person name="Aerts J."/>
            <person name="Meima-Franke M."/>
            <person name="Piersma S.R."/>
            <person name="Bunduc C."/>
            <person name="Ummels R."/>
            <person name="Pain A."/>
            <person name="Fleming E.J."/>
            <person name="van der Wel N."/>
            <person name="Gherman V.D."/>
            <person name="Sarbu S.M."/>
            <person name="Bodelier P.L.E."/>
            <person name="Bitter W."/>
        </authorList>
    </citation>
    <scope>NUCLEOTIDE SEQUENCE</scope>
    <source>
        <strain evidence="1">Sulfur Cave</strain>
    </source>
</reference>
<dbReference type="Proteomes" id="UP001056610">
    <property type="component" value="Chromosome"/>
</dbReference>
<evidence type="ECO:0008006" key="3">
    <source>
        <dbReference type="Google" id="ProtNLM"/>
    </source>
</evidence>
<gene>
    <name evidence="1" type="ORF">M5I08_17255</name>
</gene>
<protein>
    <recommendedName>
        <fullName evidence="3">Transposase</fullName>
    </recommendedName>
</protein>
<dbReference type="RefSeq" id="WP_219070701.1">
    <property type="nucleotide sequence ID" value="NZ_CAJUXY010000104.1"/>
</dbReference>
<organism evidence="1 2">
    <name type="scientific">Candidatus Mycobacterium methanotrophicum</name>
    <dbReference type="NCBI Taxonomy" id="2943498"/>
    <lineage>
        <taxon>Bacteria</taxon>
        <taxon>Bacillati</taxon>
        <taxon>Actinomycetota</taxon>
        <taxon>Actinomycetes</taxon>
        <taxon>Mycobacteriales</taxon>
        <taxon>Mycobacteriaceae</taxon>
        <taxon>Mycobacterium</taxon>
    </lineage>
</organism>
<dbReference type="EMBL" id="CP097320">
    <property type="protein sequence ID" value="UQX09964.1"/>
    <property type="molecule type" value="Genomic_DNA"/>
</dbReference>
<accession>A0ABY4QHF1</accession>
<name>A0ABY4QHF1_9MYCO</name>
<evidence type="ECO:0000313" key="1">
    <source>
        <dbReference type="EMBL" id="UQX09964.1"/>
    </source>
</evidence>